<feature type="compositionally biased region" description="Polar residues" evidence="2">
    <location>
        <begin position="7"/>
        <end position="24"/>
    </location>
</feature>
<feature type="coiled-coil region" evidence="1">
    <location>
        <begin position="39"/>
        <end position="73"/>
    </location>
</feature>
<organism evidence="3">
    <name type="scientific">Dichomitus squalens</name>
    <dbReference type="NCBI Taxonomy" id="114155"/>
    <lineage>
        <taxon>Eukaryota</taxon>
        <taxon>Fungi</taxon>
        <taxon>Dikarya</taxon>
        <taxon>Basidiomycota</taxon>
        <taxon>Agaricomycotina</taxon>
        <taxon>Agaricomycetes</taxon>
        <taxon>Polyporales</taxon>
        <taxon>Polyporaceae</taxon>
        <taxon>Dichomitus</taxon>
    </lineage>
</organism>
<feature type="region of interest" description="Disordered" evidence="2">
    <location>
        <begin position="320"/>
        <end position="339"/>
    </location>
</feature>
<dbReference type="Proteomes" id="UP000292957">
    <property type="component" value="Unassembled WGS sequence"/>
</dbReference>
<reference evidence="3" key="1">
    <citation type="submission" date="2019-01" db="EMBL/GenBank/DDBJ databases">
        <title>Draft genome sequences of three monokaryotic isolates of the white-rot basidiomycete fungus Dichomitus squalens.</title>
        <authorList>
            <consortium name="DOE Joint Genome Institute"/>
            <person name="Lopez S.C."/>
            <person name="Andreopoulos B."/>
            <person name="Pangilinan J."/>
            <person name="Lipzen A."/>
            <person name="Riley R."/>
            <person name="Ahrendt S."/>
            <person name="Ng V."/>
            <person name="Barry K."/>
            <person name="Daum C."/>
            <person name="Grigoriev I.V."/>
            <person name="Hilden K.S."/>
            <person name="Makela M.R."/>
            <person name="de Vries R.P."/>
        </authorList>
    </citation>
    <scope>NUCLEOTIDE SEQUENCE [LARGE SCALE GENOMIC DNA]</scope>
    <source>
        <strain evidence="3">OM18370.1</strain>
    </source>
</reference>
<feature type="non-terminal residue" evidence="3">
    <location>
        <position position="1"/>
    </location>
</feature>
<feature type="region of interest" description="Disordered" evidence="2">
    <location>
        <begin position="377"/>
        <end position="401"/>
    </location>
</feature>
<evidence type="ECO:0000256" key="2">
    <source>
        <dbReference type="SAM" id="MobiDB-lite"/>
    </source>
</evidence>
<keyword evidence="1" id="KW-0175">Coiled coil</keyword>
<dbReference type="AlphaFoldDB" id="A0A4Q9M8P2"/>
<dbReference type="OrthoDB" id="248320at2759"/>
<evidence type="ECO:0000313" key="3">
    <source>
        <dbReference type="EMBL" id="TBU22262.1"/>
    </source>
</evidence>
<dbReference type="EMBL" id="ML143550">
    <property type="protein sequence ID" value="TBU22262.1"/>
    <property type="molecule type" value="Genomic_DNA"/>
</dbReference>
<name>A0A4Q9M8P2_9APHY</name>
<sequence length="401" mass="43728">LKALAAQASQRTAHLQRPSGSTKTAADLNEPTKWFMSDLTQFKHIMKEVERGLEKWEKEKAACISQLRELESDLLKGSTRKEEIERFSKASKDTEFARMLKQRMLSPDHLETQAQLRRDVRTIRSRIQQLEEYVQTSKKKLNSLKNGRPSLKPPSLDTINRTYRNIDAAIDQEEDDLASLAERVAQLELSSKAAPLLSFSASTRDRRLPDRGAQRVGREVTPNIAASTAAALNAERSAQKLKKALLSARKEPLLNTKAVDAVPPERELQARKALLESGSGLSLGAAFSAGLNGGVVPSTPSYAASPGWSLPPFTLDSSPTTGLGGGRNRGPREKQHAKPIQLHQGAKPVLPPPPAGFSWGPVPIIQPKTTISIFAGIGDGRGKAKDEKGLGDSWVADGFEK</sequence>
<protein>
    <submittedName>
        <fullName evidence="3">Uncharacterized protein</fullName>
    </submittedName>
</protein>
<accession>A0A4Q9M8P2</accession>
<feature type="coiled-coil region" evidence="1">
    <location>
        <begin position="113"/>
        <end position="190"/>
    </location>
</feature>
<gene>
    <name evidence="3" type="ORF">BD311DRAFT_676513</name>
</gene>
<proteinExistence type="predicted"/>
<feature type="region of interest" description="Disordered" evidence="2">
    <location>
        <begin position="1"/>
        <end position="27"/>
    </location>
</feature>
<evidence type="ECO:0000256" key="1">
    <source>
        <dbReference type="SAM" id="Coils"/>
    </source>
</evidence>
<feature type="compositionally biased region" description="Basic and acidic residues" evidence="2">
    <location>
        <begin position="380"/>
        <end position="390"/>
    </location>
</feature>